<accession>A0A1G2HQ86</accession>
<reference evidence="1 2" key="1">
    <citation type="journal article" date="2016" name="Nat. Commun.">
        <title>Thousands of microbial genomes shed light on interconnected biogeochemical processes in an aquifer system.</title>
        <authorList>
            <person name="Anantharaman K."/>
            <person name="Brown C.T."/>
            <person name="Hug L.A."/>
            <person name="Sharon I."/>
            <person name="Castelle C.J."/>
            <person name="Probst A.J."/>
            <person name="Thomas B.C."/>
            <person name="Singh A."/>
            <person name="Wilkins M.J."/>
            <person name="Karaoz U."/>
            <person name="Brodie E.L."/>
            <person name="Williams K.H."/>
            <person name="Hubbard S.S."/>
            <person name="Banfield J.F."/>
        </authorList>
    </citation>
    <scope>NUCLEOTIDE SEQUENCE [LARGE SCALE GENOMIC DNA]</scope>
</reference>
<dbReference type="STRING" id="1802202.A2730_01895"/>
<protein>
    <submittedName>
        <fullName evidence="1">Uncharacterized protein</fullName>
    </submittedName>
</protein>
<dbReference type="Proteomes" id="UP000176855">
    <property type="component" value="Unassembled WGS sequence"/>
</dbReference>
<gene>
    <name evidence="1" type="ORF">A2730_01895</name>
</gene>
<organism evidence="1 2">
    <name type="scientific">Candidatus Staskawiczbacteria bacterium RIFCSPHIGHO2_01_FULL_39_25</name>
    <dbReference type="NCBI Taxonomy" id="1802202"/>
    <lineage>
        <taxon>Bacteria</taxon>
        <taxon>Candidatus Staskawicziibacteriota</taxon>
    </lineage>
</organism>
<dbReference type="AlphaFoldDB" id="A0A1G2HQ86"/>
<sequence>MSIFFKSRAKQKRTTANLILQNREAAIRLPSGTEISFKTHWGAVRDVRRFVGQKSKCFIVEYIYNHAKTYFVEN</sequence>
<name>A0A1G2HQ86_9BACT</name>
<evidence type="ECO:0000313" key="2">
    <source>
        <dbReference type="Proteomes" id="UP000176855"/>
    </source>
</evidence>
<comment type="caution">
    <text evidence="1">The sequence shown here is derived from an EMBL/GenBank/DDBJ whole genome shotgun (WGS) entry which is preliminary data.</text>
</comment>
<dbReference type="EMBL" id="MHOO01000003">
    <property type="protein sequence ID" value="OGZ64696.1"/>
    <property type="molecule type" value="Genomic_DNA"/>
</dbReference>
<evidence type="ECO:0000313" key="1">
    <source>
        <dbReference type="EMBL" id="OGZ64696.1"/>
    </source>
</evidence>
<proteinExistence type="predicted"/>